<accession>A0A127K661</accession>
<dbReference type="AlphaFoldDB" id="A0A127K661"/>
<dbReference type="GO" id="GO:0004719">
    <property type="term" value="F:protein-L-isoaspartate (D-aspartate) O-methyltransferase activity"/>
    <property type="evidence" value="ECO:0007669"/>
    <property type="project" value="InterPro"/>
</dbReference>
<dbReference type="SUPFAM" id="SSF53335">
    <property type="entry name" value="S-adenosyl-L-methionine-dependent methyltransferases"/>
    <property type="match status" value="1"/>
</dbReference>
<dbReference type="Gene3D" id="3.40.50.150">
    <property type="entry name" value="Vaccinia Virus protein VP39"/>
    <property type="match status" value="1"/>
</dbReference>
<evidence type="ECO:0000256" key="1">
    <source>
        <dbReference type="ARBA" id="ARBA00005369"/>
    </source>
</evidence>
<keyword evidence="4" id="KW-0808">Transferase</keyword>
<dbReference type="PANTHER" id="PTHR11579:SF18">
    <property type="entry name" value="PROTEIN-L-ISOASPARTATE O-METHYLTRANSFERASE"/>
    <property type="match status" value="1"/>
</dbReference>
<comment type="similarity">
    <text evidence="1">Belongs to the methyltransferase superfamily. L-isoaspartyl/D-aspartyl protein methyltransferase family.</text>
</comment>
<evidence type="ECO:0000313" key="5">
    <source>
        <dbReference type="Proteomes" id="UP000036902"/>
    </source>
</evidence>
<protein>
    <recommendedName>
        <fullName evidence="2">Protein-L-isoaspartate O-methyltransferase</fullName>
    </recommendedName>
    <alternativeName>
        <fullName evidence="3">Protein L-isoaspartyl methyltransferase</fullName>
    </alternativeName>
</protein>
<proteinExistence type="inferred from homology"/>
<dbReference type="EMBL" id="CP014646">
    <property type="protein sequence ID" value="AMO37411.1"/>
    <property type="molecule type" value="Genomic_DNA"/>
</dbReference>
<sequence>MNFEKARFNMVEQQIRPWEVLDQNVLDLLMTVKREEFVPASARSLAFADVEIPIGCGQVMLKPVIEGKVLQALQLAKSDSVLEIGTGSGFFAALLAARAEWVRTLEIEPELVKFASDNLARNGVENVVVAQGDGMAGWAERAPYDVIVVSGGVSFVPQALLEQLKVGGRLFAFVGEAPVMKGRLITCEAEGRFRTEDIFETVVPMLRNAPRHDAFSF</sequence>
<dbReference type="Proteomes" id="UP000036902">
    <property type="component" value="Chromosome"/>
</dbReference>
<dbReference type="InterPro" id="IPR029063">
    <property type="entry name" value="SAM-dependent_MTases_sf"/>
</dbReference>
<evidence type="ECO:0000256" key="3">
    <source>
        <dbReference type="ARBA" id="ARBA00030757"/>
    </source>
</evidence>
<reference evidence="5" key="1">
    <citation type="submission" date="2016-03" db="EMBL/GenBank/DDBJ databases">
        <authorList>
            <person name="Ma C."/>
            <person name="Zhou S."/>
            <person name="Yang G."/>
        </authorList>
    </citation>
    <scope>NUCLEOTIDE SEQUENCE [LARGE SCALE GENOMIC DNA]</scope>
    <source>
        <strain evidence="5">SgZ-1</strain>
    </source>
</reference>
<gene>
    <name evidence="4" type="ORF">AC731_010925</name>
</gene>
<dbReference type="Pfam" id="PF01135">
    <property type="entry name" value="PCMT"/>
    <property type="match status" value="1"/>
</dbReference>
<dbReference type="STRING" id="1134435.AC731_010925"/>
<dbReference type="PROSITE" id="PS01279">
    <property type="entry name" value="PCMT"/>
    <property type="match status" value="1"/>
</dbReference>
<keyword evidence="4" id="KW-0489">Methyltransferase</keyword>
<dbReference type="PANTHER" id="PTHR11579">
    <property type="entry name" value="PROTEIN-L-ISOASPARTATE O-METHYLTRANSFERASE"/>
    <property type="match status" value="1"/>
</dbReference>
<evidence type="ECO:0000313" key="4">
    <source>
        <dbReference type="EMBL" id="AMO37411.1"/>
    </source>
</evidence>
<organism evidence="4 5">
    <name type="scientific">Thauera humireducens</name>
    <dbReference type="NCBI Taxonomy" id="1134435"/>
    <lineage>
        <taxon>Bacteria</taxon>
        <taxon>Pseudomonadati</taxon>
        <taxon>Pseudomonadota</taxon>
        <taxon>Betaproteobacteria</taxon>
        <taxon>Rhodocyclales</taxon>
        <taxon>Zoogloeaceae</taxon>
        <taxon>Thauera</taxon>
    </lineage>
</organism>
<evidence type="ECO:0000256" key="2">
    <source>
        <dbReference type="ARBA" id="ARBA00013346"/>
    </source>
</evidence>
<dbReference type="InterPro" id="IPR000682">
    <property type="entry name" value="PCMT"/>
</dbReference>
<dbReference type="KEGG" id="thu:AC731_010925"/>
<keyword evidence="5" id="KW-1185">Reference proteome</keyword>
<dbReference type="GO" id="GO:0032259">
    <property type="term" value="P:methylation"/>
    <property type="evidence" value="ECO:0007669"/>
    <property type="project" value="UniProtKB-KW"/>
</dbReference>
<dbReference type="GO" id="GO:0005737">
    <property type="term" value="C:cytoplasm"/>
    <property type="evidence" value="ECO:0007669"/>
    <property type="project" value="TreeGrafter"/>
</dbReference>
<dbReference type="RefSeq" id="WP_048706016.1">
    <property type="nucleotide sequence ID" value="NZ_CP014646.1"/>
</dbReference>
<dbReference type="CDD" id="cd02440">
    <property type="entry name" value="AdoMet_MTases"/>
    <property type="match status" value="1"/>
</dbReference>
<name>A0A127K661_9RHOO</name>